<protein>
    <submittedName>
        <fullName evidence="3">Guanine nucleotide-binding protein subunit beta-like protein</fullName>
    </submittedName>
</protein>
<dbReference type="InterPro" id="IPR001680">
    <property type="entry name" value="WD40_rpt"/>
</dbReference>
<feature type="repeat" description="WD" evidence="1">
    <location>
        <begin position="179"/>
        <end position="221"/>
    </location>
</feature>
<dbReference type="InterPro" id="IPR036322">
    <property type="entry name" value="WD40_repeat_dom_sf"/>
</dbReference>
<dbReference type="PANTHER" id="PTHR47822">
    <property type="entry name" value="CARBOHYDRATE BINDING DOMAIN CONTAINING PROTEIN"/>
    <property type="match status" value="1"/>
</dbReference>
<evidence type="ECO:0000256" key="1">
    <source>
        <dbReference type="PROSITE-ProRule" id="PRU00221"/>
    </source>
</evidence>
<dbReference type="Pfam" id="PF00400">
    <property type="entry name" value="WD40"/>
    <property type="match status" value="2"/>
</dbReference>
<evidence type="ECO:0000313" key="3">
    <source>
        <dbReference type="RefSeq" id="XP_012940293.1"/>
    </source>
</evidence>
<dbReference type="PROSITE" id="PS50294">
    <property type="entry name" value="WD_REPEATS_REGION"/>
    <property type="match status" value="1"/>
</dbReference>
<name>A0ABM1A3V4_APLCA</name>
<dbReference type="InterPro" id="IPR018391">
    <property type="entry name" value="PQQ_b-propeller_rpt"/>
</dbReference>
<dbReference type="SMART" id="SM00564">
    <property type="entry name" value="PQQ"/>
    <property type="match status" value="2"/>
</dbReference>
<dbReference type="PROSITE" id="PS50082">
    <property type="entry name" value="WD_REPEATS_2"/>
    <property type="match status" value="1"/>
</dbReference>
<dbReference type="RefSeq" id="XP_012940293.1">
    <property type="nucleotide sequence ID" value="XM_013084839.1"/>
</dbReference>
<evidence type="ECO:0000313" key="2">
    <source>
        <dbReference type="Proteomes" id="UP000694888"/>
    </source>
</evidence>
<proteinExistence type="predicted"/>
<dbReference type="Gene3D" id="2.130.10.10">
    <property type="entry name" value="YVTN repeat-like/Quinoprotein amine dehydrogenase"/>
    <property type="match status" value="2"/>
</dbReference>
<accession>A0ABM1A3V4</accession>
<keyword evidence="2" id="KW-1185">Reference proteome</keyword>
<dbReference type="GeneID" id="101855118"/>
<dbReference type="PANTHER" id="PTHR47822:SF3">
    <property type="entry name" value="ANAPHASE-PROMOTING COMPLEX SUBUNIT 4-LIKE WD40 DOMAIN-CONTAINING PROTEIN"/>
    <property type="match status" value="1"/>
</dbReference>
<dbReference type="SUPFAM" id="SSF50978">
    <property type="entry name" value="WD40 repeat-like"/>
    <property type="match status" value="1"/>
</dbReference>
<reference evidence="3" key="1">
    <citation type="submission" date="2025-08" db="UniProtKB">
        <authorList>
            <consortium name="RefSeq"/>
        </authorList>
    </citation>
    <scope>IDENTIFICATION</scope>
</reference>
<dbReference type="Proteomes" id="UP000694888">
    <property type="component" value="Unplaced"/>
</dbReference>
<sequence length="344" mass="37908">MARRILEQEMLAAEGITLDPLGPAQSLEVVKEIKLHKTFNGVFSVQFNHTGSLLAVGFGSGGVQLFDPLTGTMTKELRACRQGGSSVMTLRFHPKEPDVLYAGTTEGYVYIYNVKTGEQLGTIEELGNEINTLDFCVDGFNFATGGKDLNVRVYETKHNKLLRTYEGYNEKTFVTEKNKVANTMRVFSIKFHPNNQYIFVSGGWDNHIKIWDTRDNEGIKRNIRGPHICGDSIDMKDNNILTGQWTALHALQLYDYTSGKVVKEINYPHKDGAFLYAASYVNDNTVMGGGSGTNSLEVVEIDTNRHVGGYKLAGPVQAADSANNGRIIAVGGAAPLFTILKLKD</sequence>
<organism evidence="2 3">
    <name type="scientific">Aplysia californica</name>
    <name type="common">California sea hare</name>
    <dbReference type="NCBI Taxonomy" id="6500"/>
    <lineage>
        <taxon>Eukaryota</taxon>
        <taxon>Metazoa</taxon>
        <taxon>Spiralia</taxon>
        <taxon>Lophotrochozoa</taxon>
        <taxon>Mollusca</taxon>
        <taxon>Gastropoda</taxon>
        <taxon>Heterobranchia</taxon>
        <taxon>Euthyneura</taxon>
        <taxon>Tectipleura</taxon>
        <taxon>Aplysiida</taxon>
        <taxon>Aplysioidea</taxon>
        <taxon>Aplysiidae</taxon>
        <taxon>Aplysia</taxon>
    </lineage>
</organism>
<dbReference type="SMART" id="SM00320">
    <property type="entry name" value="WD40"/>
    <property type="match status" value="4"/>
</dbReference>
<keyword evidence="1" id="KW-0853">WD repeat</keyword>
<dbReference type="InterPro" id="IPR015943">
    <property type="entry name" value="WD40/YVTN_repeat-like_dom_sf"/>
</dbReference>
<gene>
    <name evidence="3" type="primary">LOC101855118</name>
</gene>